<keyword evidence="2" id="KW-1185">Reference proteome</keyword>
<evidence type="ECO:0000313" key="1">
    <source>
        <dbReference type="EMBL" id="EEZ97274.1"/>
    </source>
</evidence>
<dbReference type="AlphaFoldDB" id="D6X4F7"/>
<dbReference type="EMBL" id="KQ971380">
    <property type="protein sequence ID" value="EEZ97274.1"/>
    <property type="molecule type" value="Genomic_DNA"/>
</dbReference>
<organism evidence="1 2">
    <name type="scientific">Tribolium castaneum</name>
    <name type="common">Red flour beetle</name>
    <dbReference type="NCBI Taxonomy" id="7070"/>
    <lineage>
        <taxon>Eukaryota</taxon>
        <taxon>Metazoa</taxon>
        <taxon>Ecdysozoa</taxon>
        <taxon>Arthropoda</taxon>
        <taxon>Hexapoda</taxon>
        <taxon>Insecta</taxon>
        <taxon>Pterygota</taxon>
        <taxon>Neoptera</taxon>
        <taxon>Endopterygota</taxon>
        <taxon>Coleoptera</taxon>
        <taxon>Polyphaga</taxon>
        <taxon>Cucujiformia</taxon>
        <taxon>Tenebrionidae</taxon>
        <taxon>Tenebrionidae incertae sedis</taxon>
        <taxon>Tribolium</taxon>
    </lineage>
</organism>
<gene>
    <name evidence="1" type="primary">GLEAN_11077</name>
    <name evidence="1" type="ORF">TcasGA2_TC011077</name>
</gene>
<name>D6X4F7_TRICA</name>
<dbReference type="Proteomes" id="UP000007266">
    <property type="component" value="Linkage group 10"/>
</dbReference>
<sequence>MMDRLSGVYVCVSSPEDESGAFEAIVAGRCKSAAEDASDVIIRHKGCLGESFQ</sequence>
<reference evidence="1 2" key="1">
    <citation type="journal article" date="2008" name="Nature">
        <title>The genome of the model beetle and pest Tribolium castaneum.</title>
        <authorList>
            <consortium name="Tribolium Genome Sequencing Consortium"/>
            <person name="Richards S."/>
            <person name="Gibbs R.A."/>
            <person name="Weinstock G.M."/>
            <person name="Brown S.J."/>
            <person name="Denell R."/>
            <person name="Beeman R.W."/>
            <person name="Gibbs R."/>
            <person name="Beeman R.W."/>
            <person name="Brown S.J."/>
            <person name="Bucher G."/>
            <person name="Friedrich M."/>
            <person name="Grimmelikhuijzen C.J."/>
            <person name="Klingler M."/>
            <person name="Lorenzen M."/>
            <person name="Richards S."/>
            <person name="Roth S."/>
            <person name="Schroder R."/>
            <person name="Tautz D."/>
            <person name="Zdobnov E.M."/>
            <person name="Muzny D."/>
            <person name="Gibbs R.A."/>
            <person name="Weinstock G.M."/>
            <person name="Attaway T."/>
            <person name="Bell S."/>
            <person name="Buhay C.J."/>
            <person name="Chandrabose M.N."/>
            <person name="Chavez D."/>
            <person name="Clerk-Blankenburg K.P."/>
            <person name="Cree A."/>
            <person name="Dao M."/>
            <person name="Davis C."/>
            <person name="Chacko J."/>
            <person name="Dinh H."/>
            <person name="Dugan-Rocha S."/>
            <person name="Fowler G."/>
            <person name="Garner T.T."/>
            <person name="Garnes J."/>
            <person name="Gnirke A."/>
            <person name="Hawes A."/>
            <person name="Hernandez J."/>
            <person name="Hines S."/>
            <person name="Holder M."/>
            <person name="Hume J."/>
            <person name="Jhangiani S.N."/>
            <person name="Joshi V."/>
            <person name="Khan Z.M."/>
            <person name="Jackson L."/>
            <person name="Kovar C."/>
            <person name="Kowis A."/>
            <person name="Lee S."/>
            <person name="Lewis L.R."/>
            <person name="Margolis J."/>
            <person name="Morgan M."/>
            <person name="Nazareth L.V."/>
            <person name="Nguyen N."/>
            <person name="Okwuonu G."/>
            <person name="Parker D."/>
            <person name="Richards S."/>
            <person name="Ruiz S.J."/>
            <person name="Santibanez J."/>
            <person name="Savard J."/>
            <person name="Scherer S.E."/>
            <person name="Schneider B."/>
            <person name="Sodergren E."/>
            <person name="Tautz D."/>
            <person name="Vattahil S."/>
            <person name="Villasana D."/>
            <person name="White C.S."/>
            <person name="Wright R."/>
            <person name="Park Y."/>
            <person name="Beeman R.W."/>
            <person name="Lord J."/>
            <person name="Oppert B."/>
            <person name="Lorenzen M."/>
            <person name="Brown S."/>
            <person name="Wang L."/>
            <person name="Savard J."/>
            <person name="Tautz D."/>
            <person name="Richards S."/>
            <person name="Weinstock G."/>
            <person name="Gibbs R.A."/>
            <person name="Liu Y."/>
            <person name="Worley K."/>
            <person name="Weinstock G."/>
            <person name="Elsik C.G."/>
            <person name="Reese J.T."/>
            <person name="Elhaik E."/>
            <person name="Landan G."/>
            <person name="Graur D."/>
            <person name="Arensburger P."/>
            <person name="Atkinson P."/>
            <person name="Beeman R.W."/>
            <person name="Beidler J."/>
            <person name="Brown S.J."/>
            <person name="Demuth J.P."/>
            <person name="Drury D.W."/>
            <person name="Du Y.Z."/>
            <person name="Fujiwara H."/>
            <person name="Lorenzen M."/>
            <person name="Maselli V."/>
            <person name="Osanai M."/>
            <person name="Park Y."/>
            <person name="Robertson H.M."/>
            <person name="Tu Z."/>
            <person name="Wang J.J."/>
            <person name="Wang S."/>
            <person name="Richards S."/>
            <person name="Song H."/>
            <person name="Zhang L."/>
            <person name="Sodergren E."/>
            <person name="Werner D."/>
            <person name="Stanke M."/>
            <person name="Morgenstern B."/>
            <person name="Solovyev V."/>
            <person name="Kosarev P."/>
            <person name="Brown G."/>
            <person name="Chen H.C."/>
            <person name="Ermolaeva O."/>
            <person name="Hlavina W."/>
            <person name="Kapustin Y."/>
            <person name="Kiryutin B."/>
            <person name="Kitts P."/>
            <person name="Maglott D."/>
            <person name="Pruitt K."/>
            <person name="Sapojnikov V."/>
            <person name="Souvorov A."/>
            <person name="Mackey A.J."/>
            <person name="Waterhouse R.M."/>
            <person name="Wyder S."/>
            <person name="Zdobnov E.M."/>
            <person name="Zdobnov E.M."/>
            <person name="Wyder S."/>
            <person name="Kriventseva E.V."/>
            <person name="Kadowaki T."/>
            <person name="Bork P."/>
            <person name="Aranda M."/>
            <person name="Bao R."/>
            <person name="Beermann A."/>
            <person name="Berns N."/>
            <person name="Bolognesi R."/>
            <person name="Bonneton F."/>
            <person name="Bopp D."/>
            <person name="Brown S.J."/>
            <person name="Bucher G."/>
            <person name="Butts T."/>
            <person name="Chaumot A."/>
            <person name="Denell R.E."/>
            <person name="Ferrier D.E."/>
            <person name="Friedrich M."/>
            <person name="Gordon C.M."/>
            <person name="Jindra M."/>
            <person name="Klingler M."/>
            <person name="Lan Q."/>
            <person name="Lattorff H.M."/>
            <person name="Laudet V."/>
            <person name="von Levetsow C."/>
            <person name="Liu Z."/>
            <person name="Lutz R."/>
            <person name="Lynch J.A."/>
            <person name="da Fonseca R.N."/>
            <person name="Posnien N."/>
            <person name="Reuter R."/>
            <person name="Roth S."/>
            <person name="Savard J."/>
            <person name="Schinko J.B."/>
            <person name="Schmitt C."/>
            <person name="Schoppmeier M."/>
            <person name="Schroder R."/>
            <person name="Shippy T.D."/>
            <person name="Simonnet F."/>
            <person name="Marques-Souza H."/>
            <person name="Tautz D."/>
            <person name="Tomoyasu Y."/>
            <person name="Trauner J."/>
            <person name="Van der Zee M."/>
            <person name="Vervoort M."/>
            <person name="Wittkopp N."/>
            <person name="Wimmer E.A."/>
            <person name="Yang X."/>
            <person name="Jones A.K."/>
            <person name="Sattelle D.B."/>
            <person name="Ebert P.R."/>
            <person name="Nelson D."/>
            <person name="Scott J.G."/>
            <person name="Beeman R.W."/>
            <person name="Muthukrishnan S."/>
            <person name="Kramer K.J."/>
            <person name="Arakane Y."/>
            <person name="Beeman R.W."/>
            <person name="Zhu Q."/>
            <person name="Hogenkamp D."/>
            <person name="Dixit R."/>
            <person name="Oppert B."/>
            <person name="Jiang H."/>
            <person name="Zou Z."/>
            <person name="Marshall J."/>
            <person name="Elpidina E."/>
            <person name="Vinokurov K."/>
            <person name="Oppert C."/>
            <person name="Zou Z."/>
            <person name="Evans J."/>
            <person name="Lu Z."/>
            <person name="Zhao P."/>
            <person name="Sumathipala N."/>
            <person name="Altincicek B."/>
            <person name="Vilcinskas A."/>
            <person name="Williams M."/>
            <person name="Hultmark D."/>
            <person name="Hetru C."/>
            <person name="Jiang H."/>
            <person name="Grimmelikhuijzen C.J."/>
            <person name="Hauser F."/>
            <person name="Cazzamali G."/>
            <person name="Williamson M."/>
            <person name="Park Y."/>
            <person name="Li B."/>
            <person name="Tanaka Y."/>
            <person name="Predel R."/>
            <person name="Neupert S."/>
            <person name="Schachtner J."/>
            <person name="Verleyen P."/>
            <person name="Raible F."/>
            <person name="Bork P."/>
            <person name="Friedrich M."/>
            <person name="Walden K.K."/>
            <person name="Robertson H.M."/>
            <person name="Angeli S."/>
            <person name="Foret S."/>
            <person name="Bucher G."/>
            <person name="Schuetz S."/>
            <person name="Maleszka R."/>
            <person name="Wimmer E.A."/>
            <person name="Beeman R.W."/>
            <person name="Lorenzen M."/>
            <person name="Tomoyasu Y."/>
            <person name="Miller S.C."/>
            <person name="Grossmann D."/>
            <person name="Bucher G."/>
        </authorList>
    </citation>
    <scope>NUCLEOTIDE SEQUENCE [LARGE SCALE GENOMIC DNA]</scope>
    <source>
        <strain evidence="1 2">Georgia GA2</strain>
    </source>
</reference>
<dbReference type="HOGENOM" id="CLU_3071315_0_0_1"/>
<protein>
    <submittedName>
        <fullName evidence="1">Uncharacterized protein</fullName>
    </submittedName>
</protein>
<accession>D6X4F7</accession>
<proteinExistence type="predicted"/>
<evidence type="ECO:0000313" key="2">
    <source>
        <dbReference type="Proteomes" id="UP000007266"/>
    </source>
</evidence>
<reference evidence="1 2" key="2">
    <citation type="journal article" date="2010" name="Nucleic Acids Res.">
        <title>BeetleBase in 2010: revisions to provide comprehensive genomic information for Tribolium castaneum.</title>
        <authorList>
            <person name="Kim H.S."/>
            <person name="Murphy T."/>
            <person name="Xia J."/>
            <person name="Caragea D."/>
            <person name="Park Y."/>
            <person name="Beeman R.W."/>
            <person name="Lorenzen M.D."/>
            <person name="Butcher S."/>
            <person name="Manak J.R."/>
            <person name="Brown S.J."/>
        </authorList>
    </citation>
    <scope>GENOME REANNOTATION</scope>
    <source>
        <strain evidence="1 2">Georgia GA2</strain>
    </source>
</reference>